<gene>
    <name evidence="7" type="ORF">GCM10007895_32050</name>
</gene>
<reference evidence="7" key="2">
    <citation type="submission" date="2023-01" db="EMBL/GenBank/DDBJ databases">
        <title>Draft genome sequence of Paraferrimonas sedimenticola strain NBRC 101628.</title>
        <authorList>
            <person name="Sun Q."/>
            <person name="Mori K."/>
        </authorList>
    </citation>
    <scope>NUCLEOTIDE SEQUENCE</scope>
    <source>
        <strain evidence="7">NBRC 101628</strain>
    </source>
</reference>
<evidence type="ECO:0000313" key="8">
    <source>
        <dbReference type="Proteomes" id="UP001161422"/>
    </source>
</evidence>
<evidence type="ECO:0000256" key="2">
    <source>
        <dbReference type="ARBA" id="ARBA00022692"/>
    </source>
</evidence>
<evidence type="ECO:0000256" key="4">
    <source>
        <dbReference type="ARBA" id="ARBA00023136"/>
    </source>
</evidence>
<feature type="transmembrane region" description="Helical" evidence="5">
    <location>
        <begin position="370"/>
        <end position="401"/>
    </location>
</feature>
<keyword evidence="4 5" id="KW-0472">Membrane</keyword>
<feature type="domain" description="STAS" evidence="6">
    <location>
        <begin position="421"/>
        <end position="497"/>
    </location>
</feature>
<comment type="caution">
    <text evidence="7">The sequence shown here is derived from an EMBL/GenBank/DDBJ whole genome shotgun (WGS) entry which is preliminary data.</text>
</comment>
<dbReference type="RefSeq" id="WP_095506822.1">
    <property type="nucleotide sequence ID" value="NZ_BSNC01000012.1"/>
</dbReference>
<dbReference type="Pfam" id="PF00916">
    <property type="entry name" value="Sulfate_transp"/>
    <property type="match status" value="2"/>
</dbReference>
<dbReference type="EMBL" id="BSNC01000012">
    <property type="protein sequence ID" value="GLP97898.1"/>
    <property type="molecule type" value="Genomic_DNA"/>
</dbReference>
<evidence type="ECO:0000256" key="3">
    <source>
        <dbReference type="ARBA" id="ARBA00022989"/>
    </source>
</evidence>
<dbReference type="AlphaFoldDB" id="A0AA37RZ67"/>
<evidence type="ECO:0000313" key="7">
    <source>
        <dbReference type="EMBL" id="GLP97898.1"/>
    </source>
</evidence>
<dbReference type="PANTHER" id="PTHR43310">
    <property type="entry name" value="SULFATE TRANSPORTER YBAR-RELATED"/>
    <property type="match status" value="1"/>
</dbReference>
<dbReference type="GO" id="GO:0016020">
    <property type="term" value="C:membrane"/>
    <property type="evidence" value="ECO:0007669"/>
    <property type="project" value="UniProtKB-SubCell"/>
</dbReference>
<dbReference type="CDD" id="cd07042">
    <property type="entry name" value="STAS_SulP_like_sulfate_transporter"/>
    <property type="match status" value="1"/>
</dbReference>
<dbReference type="Gene3D" id="3.30.750.24">
    <property type="entry name" value="STAS domain"/>
    <property type="match status" value="1"/>
</dbReference>
<accession>A0AA37RZ67</accession>
<feature type="transmembrane region" description="Helical" evidence="5">
    <location>
        <begin position="339"/>
        <end position="358"/>
    </location>
</feature>
<feature type="transmembrane region" description="Helical" evidence="5">
    <location>
        <begin position="114"/>
        <end position="135"/>
    </location>
</feature>
<evidence type="ECO:0000256" key="1">
    <source>
        <dbReference type="ARBA" id="ARBA00004141"/>
    </source>
</evidence>
<reference evidence="7" key="1">
    <citation type="journal article" date="2014" name="Int. J. Syst. Evol. Microbiol.">
        <title>Complete genome sequence of Corynebacterium casei LMG S-19264T (=DSM 44701T), isolated from a smear-ripened cheese.</title>
        <authorList>
            <consortium name="US DOE Joint Genome Institute (JGI-PGF)"/>
            <person name="Walter F."/>
            <person name="Albersmeier A."/>
            <person name="Kalinowski J."/>
            <person name="Ruckert C."/>
        </authorList>
    </citation>
    <scope>NUCLEOTIDE SEQUENCE</scope>
    <source>
        <strain evidence="7">NBRC 101628</strain>
    </source>
</reference>
<dbReference type="Pfam" id="PF01740">
    <property type="entry name" value="STAS"/>
    <property type="match status" value="1"/>
</dbReference>
<feature type="transmembrane region" description="Helical" evidence="5">
    <location>
        <begin position="179"/>
        <end position="196"/>
    </location>
</feature>
<dbReference type="InterPro" id="IPR011547">
    <property type="entry name" value="SLC26A/SulP_dom"/>
</dbReference>
<protein>
    <submittedName>
        <fullName evidence="7">Sodium-independent anion transporter</fullName>
    </submittedName>
</protein>
<evidence type="ECO:0000256" key="5">
    <source>
        <dbReference type="SAM" id="Phobius"/>
    </source>
</evidence>
<comment type="subcellular location">
    <subcellularLocation>
        <location evidence="1">Membrane</location>
        <topology evidence="1">Multi-pass membrane protein</topology>
    </subcellularLocation>
</comment>
<dbReference type="PANTHER" id="PTHR43310:SF1">
    <property type="entry name" value="SULFATE TRANSPORTER YBAR-RELATED"/>
    <property type="match status" value="1"/>
</dbReference>
<dbReference type="SUPFAM" id="SSF52091">
    <property type="entry name" value="SpoIIaa-like"/>
    <property type="match status" value="1"/>
</dbReference>
<feature type="transmembrane region" description="Helical" evidence="5">
    <location>
        <begin position="315"/>
        <end position="333"/>
    </location>
</feature>
<sequence length="518" mass="55198">MFDIIRHKGASAKADVLSGITVALALVPEAVAFAFVAGVEPMVGLYAAFIVGLVTATLGGRPGMISGATGAMAVVMVALVAEHGVQYLFAAVVLAGLFQISAGLFKLGKFIRMVPYPVMIGFVNGLAIVIFLAQLGQFKVDDGQGGLTWLGGTDLYLMLGLVALTMAIIHFLPKLTSAVPATLVAILAVTGMVFYGELDTRTVVDFVRTMSGNDNATLAGTLPTFSIPAVPFNWETLMIILPYSAILAAIGLIESLLTLTVIDEMTNTRGQGNRECVGQGVANVSCGFFGAMGGCAMIGQSMININSGGRGRLSGITAAIALLIFILFAAPFIELIPLAALVGVMFMVVLGTFEWASFRMINKVPRQDIFVIVLVTVVTVFTDLAIAVLVGVIVSALVFAWEHAKHITVTASDNDDGSKEYKLYGPLFFGSVANFLELFDANKDPEHVIIDFDQSRVADHSALEAIDTLAERYMKEGKQLHLRHLSPECRKLLRKAGDLVEVNLIEDPDYKVATDTLA</sequence>
<keyword evidence="3 5" id="KW-1133">Transmembrane helix</keyword>
<keyword evidence="2 5" id="KW-0812">Transmembrane</keyword>
<dbReference type="PROSITE" id="PS50801">
    <property type="entry name" value="STAS"/>
    <property type="match status" value="1"/>
</dbReference>
<feature type="transmembrane region" description="Helical" evidence="5">
    <location>
        <begin position="87"/>
        <end position="107"/>
    </location>
</feature>
<dbReference type="InterPro" id="IPR002645">
    <property type="entry name" value="STAS_dom"/>
</dbReference>
<dbReference type="InterPro" id="IPR036513">
    <property type="entry name" value="STAS_dom_sf"/>
</dbReference>
<feature type="transmembrane region" description="Helical" evidence="5">
    <location>
        <begin position="155"/>
        <end position="172"/>
    </location>
</feature>
<name>A0AA37RZ67_9GAMM</name>
<proteinExistence type="predicted"/>
<feature type="transmembrane region" description="Helical" evidence="5">
    <location>
        <begin position="42"/>
        <end position="59"/>
    </location>
</feature>
<organism evidence="7 8">
    <name type="scientific">Paraferrimonas sedimenticola</name>
    <dbReference type="NCBI Taxonomy" id="375674"/>
    <lineage>
        <taxon>Bacteria</taxon>
        <taxon>Pseudomonadati</taxon>
        <taxon>Pseudomonadota</taxon>
        <taxon>Gammaproteobacteria</taxon>
        <taxon>Alteromonadales</taxon>
        <taxon>Ferrimonadaceae</taxon>
        <taxon>Paraferrimonas</taxon>
    </lineage>
</organism>
<feature type="transmembrane region" description="Helical" evidence="5">
    <location>
        <begin position="282"/>
        <end position="303"/>
    </location>
</feature>
<keyword evidence="8" id="KW-1185">Reference proteome</keyword>
<evidence type="ECO:0000259" key="6">
    <source>
        <dbReference type="PROSITE" id="PS50801"/>
    </source>
</evidence>
<dbReference type="Proteomes" id="UP001161422">
    <property type="component" value="Unassembled WGS sequence"/>
</dbReference>
<dbReference type="InterPro" id="IPR052706">
    <property type="entry name" value="Membrane-Transporter-like"/>
</dbReference>
<feature type="transmembrane region" description="Helical" evidence="5">
    <location>
        <begin position="241"/>
        <end position="262"/>
    </location>
</feature>